<sequence>MSISVNINDPQFPAELYEIFFARSPFIFHRWPIWSLRNASRVANQRQWHCPTLCLLRFARDDDILNIPMAISGRNIRRSDRQKLFDRISRSNDKSLTPNLLKQLFFADRLDGH</sequence>
<keyword evidence="2" id="KW-1185">Reference proteome</keyword>
<dbReference type="Proteomes" id="UP001620645">
    <property type="component" value="Unassembled WGS sequence"/>
</dbReference>
<comment type="caution">
    <text evidence="1">The sequence shown here is derived from an EMBL/GenBank/DDBJ whole genome shotgun (WGS) entry which is preliminary data.</text>
</comment>
<protein>
    <submittedName>
        <fullName evidence="1">Uncharacterized protein</fullName>
    </submittedName>
</protein>
<accession>A0ABD2HY33</accession>
<dbReference type="AlphaFoldDB" id="A0ABD2HY33"/>
<organism evidence="1 2">
    <name type="scientific">Heterodera schachtii</name>
    <name type="common">Sugarbeet cyst nematode worm</name>
    <name type="synonym">Tylenchus schachtii</name>
    <dbReference type="NCBI Taxonomy" id="97005"/>
    <lineage>
        <taxon>Eukaryota</taxon>
        <taxon>Metazoa</taxon>
        <taxon>Ecdysozoa</taxon>
        <taxon>Nematoda</taxon>
        <taxon>Chromadorea</taxon>
        <taxon>Rhabditida</taxon>
        <taxon>Tylenchina</taxon>
        <taxon>Tylenchomorpha</taxon>
        <taxon>Tylenchoidea</taxon>
        <taxon>Heteroderidae</taxon>
        <taxon>Heteroderinae</taxon>
        <taxon>Heterodera</taxon>
    </lineage>
</organism>
<evidence type="ECO:0000313" key="1">
    <source>
        <dbReference type="EMBL" id="KAL3072654.1"/>
    </source>
</evidence>
<evidence type="ECO:0000313" key="2">
    <source>
        <dbReference type="Proteomes" id="UP001620645"/>
    </source>
</evidence>
<name>A0ABD2HY33_HETSC</name>
<dbReference type="EMBL" id="JBICCN010000373">
    <property type="protein sequence ID" value="KAL3072654.1"/>
    <property type="molecule type" value="Genomic_DNA"/>
</dbReference>
<gene>
    <name evidence="1" type="ORF">niasHS_017628</name>
</gene>
<proteinExistence type="predicted"/>
<reference evidence="1 2" key="1">
    <citation type="submission" date="2024-10" db="EMBL/GenBank/DDBJ databases">
        <authorList>
            <person name="Kim D."/>
        </authorList>
    </citation>
    <scope>NUCLEOTIDE SEQUENCE [LARGE SCALE GENOMIC DNA]</scope>
    <source>
        <strain evidence="1">Taebaek</strain>
    </source>
</reference>